<protein>
    <submittedName>
        <fullName evidence="1">Glutathione synthase/RimK-type ligase-like ATP-grasp enzyme</fullName>
    </submittedName>
</protein>
<proteinExistence type="predicted"/>
<dbReference type="EMBL" id="JAFBDZ010000003">
    <property type="protein sequence ID" value="MBM7586408.1"/>
    <property type="molecule type" value="Genomic_DNA"/>
</dbReference>
<dbReference type="Pfam" id="PF14398">
    <property type="entry name" value="ATPgrasp_YheCD"/>
    <property type="match status" value="1"/>
</dbReference>
<evidence type="ECO:0000313" key="2">
    <source>
        <dbReference type="Proteomes" id="UP001646157"/>
    </source>
</evidence>
<dbReference type="SUPFAM" id="SSF56059">
    <property type="entry name" value="Glutathione synthetase ATP-binding domain-like"/>
    <property type="match status" value="1"/>
</dbReference>
<accession>A0ABS2NEX4</accession>
<keyword evidence="2" id="KW-1185">Reference proteome</keyword>
<dbReference type="Gene3D" id="3.30.470.20">
    <property type="entry name" value="ATP-grasp fold, B domain"/>
    <property type="match status" value="1"/>
</dbReference>
<dbReference type="RefSeq" id="WP_205173631.1">
    <property type="nucleotide sequence ID" value="NZ_JAFBDZ010000003.1"/>
</dbReference>
<dbReference type="Proteomes" id="UP001646157">
    <property type="component" value="Unassembled WGS sequence"/>
</dbReference>
<dbReference type="InterPro" id="IPR026838">
    <property type="entry name" value="YheC/D"/>
</dbReference>
<organism evidence="1 2">
    <name type="scientific">Rossellomorea pakistanensis</name>
    <dbReference type="NCBI Taxonomy" id="992288"/>
    <lineage>
        <taxon>Bacteria</taxon>
        <taxon>Bacillati</taxon>
        <taxon>Bacillota</taxon>
        <taxon>Bacilli</taxon>
        <taxon>Bacillales</taxon>
        <taxon>Bacillaceae</taxon>
        <taxon>Rossellomorea</taxon>
    </lineage>
</organism>
<evidence type="ECO:0000313" key="1">
    <source>
        <dbReference type="EMBL" id="MBM7586408.1"/>
    </source>
</evidence>
<reference evidence="1 2" key="1">
    <citation type="submission" date="2021-01" db="EMBL/GenBank/DDBJ databases">
        <title>Genomic Encyclopedia of Type Strains, Phase IV (KMG-IV): sequencing the most valuable type-strain genomes for metagenomic binning, comparative biology and taxonomic classification.</title>
        <authorList>
            <person name="Goeker M."/>
        </authorList>
    </citation>
    <scope>NUCLEOTIDE SEQUENCE [LARGE SCALE GENOMIC DNA]</scope>
    <source>
        <strain evidence="1 2">DSM 24834</strain>
    </source>
</reference>
<sequence>MGLQCKLIIEQLETDFPCLYISKELFIINQEGSLFPFYFGNDLEYVRMFQFTGNSSSPLILYQTKRYSSMTFPCINLKITPGKSLHAGPVIGVVTDCKQKDEYGLSLGVMDTFCKEFSQWVETCGGLLFLIHLKDLDQSRLRGYSYNDDQKMWLPSIIPLPAILYNRIHSRKKDREAQISLESFTKNGVIVFNQSFLSKMEVYDQLFSSASLHRYLPYTNRFTFSELKEKIGVYGDLFIKHKAGSQGRNLIRIRKIASSFSIVQNSFSTERKINCSNWNEVEELLDKWCRPRSAYLIQETIPLSTYQGQSIDFRFLCHFIRNEWKVTSTVARISGKDEFVSNLSRGGRIEKPLVLLSSLFKGNQVLETYKRMKELAIASCETLYNKSHLSFGELGIDIGIDHLGNPWVIEINSKPSKQNYHETNGIRPSVKALYQVCKQKWLERSDGEI</sequence>
<gene>
    <name evidence="1" type="ORF">JOC86_002960</name>
</gene>
<comment type="caution">
    <text evidence="1">The sequence shown here is derived from an EMBL/GenBank/DDBJ whole genome shotgun (WGS) entry which is preliminary data.</text>
</comment>
<name>A0ABS2NEX4_9BACI</name>